<accession>A0ABP1G0P1</accession>
<evidence type="ECO:0000313" key="3">
    <source>
        <dbReference type="Proteomes" id="UP001497392"/>
    </source>
</evidence>
<dbReference type="Pfam" id="PF00364">
    <property type="entry name" value="Biotin_lipoyl"/>
    <property type="match status" value="1"/>
</dbReference>
<comment type="caution">
    <text evidence="2">The sequence shown here is derived from an EMBL/GenBank/DDBJ whole genome shotgun (WGS) entry which is preliminary data.</text>
</comment>
<dbReference type="Gene3D" id="2.40.50.100">
    <property type="match status" value="4"/>
</dbReference>
<evidence type="ECO:0000259" key="1">
    <source>
        <dbReference type="Pfam" id="PF00364"/>
    </source>
</evidence>
<proteinExistence type="predicted"/>
<protein>
    <submittedName>
        <fullName evidence="2">G8575 protein</fullName>
    </submittedName>
</protein>
<organism evidence="2 3">
    <name type="scientific">Coccomyxa viridis</name>
    <dbReference type="NCBI Taxonomy" id="1274662"/>
    <lineage>
        <taxon>Eukaryota</taxon>
        <taxon>Viridiplantae</taxon>
        <taxon>Chlorophyta</taxon>
        <taxon>core chlorophytes</taxon>
        <taxon>Trebouxiophyceae</taxon>
        <taxon>Trebouxiophyceae incertae sedis</taxon>
        <taxon>Coccomyxaceae</taxon>
        <taxon>Coccomyxa</taxon>
    </lineage>
</organism>
<dbReference type="CDD" id="cd06849">
    <property type="entry name" value="lipoyl_domain"/>
    <property type="match status" value="2"/>
</dbReference>
<dbReference type="InterPro" id="IPR011053">
    <property type="entry name" value="Single_hybrid_motif"/>
</dbReference>
<dbReference type="SUPFAM" id="SSF51230">
    <property type="entry name" value="Single hybrid motif"/>
    <property type="match status" value="3"/>
</dbReference>
<feature type="domain" description="Lipoyl-binding" evidence="1">
    <location>
        <begin position="44"/>
        <end position="76"/>
    </location>
</feature>
<gene>
    <name evidence="2" type="primary">g8575</name>
    <name evidence="2" type="ORF">VP750_LOCUS7705</name>
</gene>
<dbReference type="Proteomes" id="UP001497392">
    <property type="component" value="Unassembled WGS sequence"/>
</dbReference>
<sequence>MTEGIVSKWLKGPGDEVEEYDVLMEIDTESLTEDAYKVDEFAGKVTLLVEAQEDGYVHSILVPEGQIVAVGAPVALMTEYQEDLHTLDSYEPPTDDQPLSCRQTGVYVQEDGYVHSILVPEGEKVAVGAPIALMTEYEEDLHIMDGLQPPTNEDGYIHSILVPEGEKVAIGAPVALMTEYEEDLHTLDGYEPPTDDQPLSCRQTGVYVQEDGYVHSILVPEGEKVAVGAPIALMTEYEEDLHTLDGYEPPTDDLYQEGRGLRTLTWQSYLKDDKGGGGKGCS</sequence>
<evidence type="ECO:0000313" key="2">
    <source>
        <dbReference type="EMBL" id="CAL5225799.1"/>
    </source>
</evidence>
<dbReference type="InterPro" id="IPR000089">
    <property type="entry name" value="Biotin_lipoyl"/>
</dbReference>
<keyword evidence="3" id="KW-1185">Reference proteome</keyword>
<dbReference type="PANTHER" id="PTHR23151">
    <property type="entry name" value="DIHYDROLIPOAMIDE ACETYL/SUCCINYL-TRANSFERASE-RELATED"/>
    <property type="match status" value="1"/>
</dbReference>
<dbReference type="EMBL" id="CAXHTA020000015">
    <property type="protein sequence ID" value="CAL5225799.1"/>
    <property type="molecule type" value="Genomic_DNA"/>
</dbReference>
<dbReference type="InterPro" id="IPR045257">
    <property type="entry name" value="E2/Pdx1"/>
</dbReference>
<dbReference type="PANTHER" id="PTHR23151:SF90">
    <property type="entry name" value="DIHYDROLIPOYLLYSINE-RESIDUE ACETYLTRANSFERASE COMPONENT OF PYRUVATE DEHYDROGENASE COMPLEX, MITOCHONDRIAL-RELATED"/>
    <property type="match status" value="1"/>
</dbReference>
<name>A0ABP1G0P1_9CHLO</name>
<reference evidence="2 3" key="1">
    <citation type="submission" date="2024-06" db="EMBL/GenBank/DDBJ databases">
        <authorList>
            <person name="Kraege A."/>
            <person name="Thomma B."/>
        </authorList>
    </citation>
    <scope>NUCLEOTIDE SEQUENCE [LARGE SCALE GENOMIC DNA]</scope>
</reference>